<gene>
    <name evidence="2" type="ORF">PIB30_047897</name>
</gene>
<reference evidence="2 3" key="1">
    <citation type="journal article" date="2023" name="Plants (Basel)">
        <title>Bridging the Gap: Combining Genomics and Transcriptomics Approaches to Understand Stylosanthes scabra, an Orphan Legume from the Brazilian Caatinga.</title>
        <authorList>
            <person name="Ferreira-Neto J.R.C."/>
            <person name="da Silva M.D."/>
            <person name="Binneck E."/>
            <person name="de Melo N.F."/>
            <person name="da Silva R.H."/>
            <person name="de Melo A.L.T.M."/>
            <person name="Pandolfi V."/>
            <person name="Bustamante F.O."/>
            <person name="Brasileiro-Vidal A.C."/>
            <person name="Benko-Iseppon A.M."/>
        </authorList>
    </citation>
    <scope>NUCLEOTIDE SEQUENCE [LARGE SCALE GENOMIC DNA]</scope>
    <source>
        <tissue evidence="2">Leaves</tissue>
    </source>
</reference>
<sequence length="229" mass="25513">MRERGHRNSLTELRRPPPPPLIKEEATPIVIANTDPSPSPLFRRAIFASIPPSTVASVPLVRPLPPPPIKEEATPIVTTNTDRPPLPLFRRAIFASVPPFIVASGPLVNLCFCVCLVSPQPPSRSSPIFPRRCLQRCRLQSATLLHRRAPSPPSQVLVKSGSIFPGSTSSPRHRRPTALRHFPEQPTSYTRCLLPYGATLALPLKRHRLLRLRFGMHNSSSLEAFTWFE</sequence>
<feature type="region of interest" description="Disordered" evidence="1">
    <location>
        <begin position="1"/>
        <end position="24"/>
    </location>
</feature>
<evidence type="ECO:0000313" key="3">
    <source>
        <dbReference type="Proteomes" id="UP001341840"/>
    </source>
</evidence>
<protein>
    <submittedName>
        <fullName evidence="2">Uncharacterized protein</fullName>
    </submittedName>
</protein>
<evidence type="ECO:0000313" key="2">
    <source>
        <dbReference type="EMBL" id="MED6123307.1"/>
    </source>
</evidence>
<organism evidence="2 3">
    <name type="scientific">Stylosanthes scabra</name>
    <dbReference type="NCBI Taxonomy" id="79078"/>
    <lineage>
        <taxon>Eukaryota</taxon>
        <taxon>Viridiplantae</taxon>
        <taxon>Streptophyta</taxon>
        <taxon>Embryophyta</taxon>
        <taxon>Tracheophyta</taxon>
        <taxon>Spermatophyta</taxon>
        <taxon>Magnoliopsida</taxon>
        <taxon>eudicotyledons</taxon>
        <taxon>Gunneridae</taxon>
        <taxon>Pentapetalae</taxon>
        <taxon>rosids</taxon>
        <taxon>fabids</taxon>
        <taxon>Fabales</taxon>
        <taxon>Fabaceae</taxon>
        <taxon>Papilionoideae</taxon>
        <taxon>50 kb inversion clade</taxon>
        <taxon>dalbergioids sensu lato</taxon>
        <taxon>Dalbergieae</taxon>
        <taxon>Pterocarpus clade</taxon>
        <taxon>Stylosanthes</taxon>
    </lineage>
</organism>
<evidence type="ECO:0000256" key="1">
    <source>
        <dbReference type="SAM" id="MobiDB-lite"/>
    </source>
</evidence>
<comment type="caution">
    <text evidence="2">The sequence shown here is derived from an EMBL/GenBank/DDBJ whole genome shotgun (WGS) entry which is preliminary data.</text>
</comment>
<keyword evidence="3" id="KW-1185">Reference proteome</keyword>
<dbReference type="EMBL" id="JASCZI010030518">
    <property type="protein sequence ID" value="MED6123307.1"/>
    <property type="molecule type" value="Genomic_DNA"/>
</dbReference>
<dbReference type="Proteomes" id="UP001341840">
    <property type="component" value="Unassembled WGS sequence"/>
</dbReference>
<feature type="region of interest" description="Disordered" evidence="1">
    <location>
        <begin position="151"/>
        <end position="176"/>
    </location>
</feature>
<name>A0ABU6RGX3_9FABA</name>
<proteinExistence type="predicted"/>
<accession>A0ABU6RGX3</accession>